<evidence type="ECO:0008006" key="4">
    <source>
        <dbReference type="Google" id="ProtNLM"/>
    </source>
</evidence>
<keyword evidence="3" id="KW-1185">Reference proteome</keyword>
<reference evidence="2 3" key="2">
    <citation type="submission" date="2020-02" db="EMBL/GenBank/DDBJ databases">
        <title>Erythrobacter dongmakensis sp. nov., isolated from a tidal mudflat.</title>
        <authorList>
            <person name="Kim I.S."/>
        </authorList>
    </citation>
    <scope>NUCLEOTIDE SEQUENCE [LARGE SCALE GENOMIC DNA]</scope>
    <source>
        <strain evidence="2 3">GH3-10</strain>
    </source>
</reference>
<organism evidence="2 3">
    <name type="scientific">Aurantiacibacter rhizosphaerae</name>
    <dbReference type="NCBI Taxonomy" id="2691582"/>
    <lineage>
        <taxon>Bacteria</taxon>
        <taxon>Pseudomonadati</taxon>
        <taxon>Pseudomonadota</taxon>
        <taxon>Alphaproteobacteria</taxon>
        <taxon>Sphingomonadales</taxon>
        <taxon>Erythrobacteraceae</taxon>
        <taxon>Aurantiacibacter</taxon>
    </lineage>
</organism>
<keyword evidence="1" id="KW-0472">Membrane</keyword>
<gene>
    <name evidence="2" type="ORF">GRF63_01405</name>
</gene>
<name>A0A844X9T7_9SPHN</name>
<proteinExistence type="predicted"/>
<comment type="caution">
    <text evidence="2">The sequence shown here is derived from an EMBL/GenBank/DDBJ whole genome shotgun (WGS) entry which is preliminary data.</text>
</comment>
<feature type="transmembrane region" description="Helical" evidence="1">
    <location>
        <begin position="33"/>
        <end position="53"/>
    </location>
</feature>
<reference evidence="2 3" key="1">
    <citation type="submission" date="2019-12" db="EMBL/GenBank/DDBJ databases">
        <authorList>
            <person name="Lee S.D."/>
        </authorList>
    </citation>
    <scope>NUCLEOTIDE SEQUENCE [LARGE SCALE GENOMIC DNA]</scope>
    <source>
        <strain evidence="2 3">GH3-10</strain>
    </source>
</reference>
<dbReference type="AlphaFoldDB" id="A0A844X9T7"/>
<accession>A0A844X9T7</accession>
<sequence>MGLVFLIVEGAILGWLAAFILRAESSRSLKINIASGLIGALLAGLVISPAMSAGNLASGTYTVDAMFISMAGSLAALCVANFLRYRKVL</sequence>
<keyword evidence="1" id="KW-1133">Transmembrane helix</keyword>
<dbReference type="EMBL" id="WUBR01000001">
    <property type="protein sequence ID" value="MWV26549.1"/>
    <property type="molecule type" value="Genomic_DNA"/>
</dbReference>
<evidence type="ECO:0000256" key="1">
    <source>
        <dbReference type="SAM" id="Phobius"/>
    </source>
</evidence>
<protein>
    <recommendedName>
        <fullName evidence="4">GlsB/YeaQ/YmgE family stress response membrane protein</fullName>
    </recommendedName>
</protein>
<evidence type="ECO:0000313" key="2">
    <source>
        <dbReference type="EMBL" id="MWV26549.1"/>
    </source>
</evidence>
<evidence type="ECO:0000313" key="3">
    <source>
        <dbReference type="Proteomes" id="UP000461409"/>
    </source>
</evidence>
<feature type="transmembrane region" description="Helical" evidence="1">
    <location>
        <begin position="65"/>
        <end position="83"/>
    </location>
</feature>
<keyword evidence="1" id="KW-0812">Transmembrane</keyword>
<feature type="transmembrane region" description="Helical" evidence="1">
    <location>
        <begin position="6"/>
        <end position="21"/>
    </location>
</feature>
<dbReference type="Proteomes" id="UP000461409">
    <property type="component" value="Unassembled WGS sequence"/>
</dbReference>